<name>A0A0C3A6N2_RHOER</name>
<evidence type="ECO:0000256" key="1">
    <source>
        <dbReference type="SAM" id="Phobius"/>
    </source>
</evidence>
<keyword evidence="1" id="KW-0812">Transmembrane</keyword>
<keyword evidence="1" id="KW-0472">Membrane</keyword>
<gene>
    <name evidence="2" type="ORF">I3517_11115</name>
</gene>
<evidence type="ECO:0000313" key="2">
    <source>
        <dbReference type="EMBL" id="MBH5143169.1"/>
    </source>
</evidence>
<accession>A0A0C3A6N2</accession>
<comment type="caution">
    <text evidence="2">The sequence shown here is derived from an EMBL/GenBank/DDBJ whole genome shotgun (WGS) entry which is preliminary data.</text>
</comment>
<organism evidence="2 3">
    <name type="scientific">Rhodococcus erythropolis</name>
    <name type="common">Arthrobacter picolinophilus</name>
    <dbReference type="NCBI Taxonomy" id="1833"/>
    <lineage>
        <taxon>Bacteria</taxon>
        <taxon>Bacillati</taxon>
        <taxon>Actinomycetota</taxon>
        <taxon>Actinomycetes</taxon>
        <taxon>Mycobacteriales</taxon>
        <taxon>Nocardiaceae</taxon>
        <taxon>Rhodococcus</taxon>
        <taxon>Rhodococcus erythropolis group</taxon>
    </lineage>
</organism>
<feature type="transmembrane region" description="Helical" evidence="1">
    <location>
        <begin position="43"/>
        <end position="69"/>
    </location>
</feature>
<feature type="transmembrane region" description="Helical" evidence="1">
    <location>
        <begin position="6"/>
        <end position="31"/>
    </location>
</feature>
<dbReference type="EMBL" id="JAECSB010000031">
    <property type="protein sequence ID" value="MBH5143169.1"/>
    <property type="molecule type" value="Genomic_DNA"/>
</dbReference>
<proteinExistence type="predicted"/>
<dbReference type="Proteomes" id="UP000627573">
    <property type="component" value="Unassembled WGS sequence"/>
</dbReference>
<sequence length="113" mass="11850">MESELISAFGFAVLAAVLTGSGVFLVVLTVLHEIARWKGRFVSVWVTFFAALLILPVLFGALIAGYSAFSEIDGSEALIPSAFWILIAAGGALGGYIGVKVGVVRGSALDYRL</sequence>
<evidence type="ECO:0000313" key="3">
    <source>
        <dbReference type="Proteomes" id="UP000627573"/>
    </source>
</evidence>
<dbReference type="AlphaFoldDB" id="A0A0C3A6N2"/>
<keyword evidence="3" id="KW-1185">Reference proteome</keyword>
<dbReference type="RefSeq" id="WP_042952921.1">
    <property type="nucleotide sequence ID" value="NZ_JAECSB010000031.1"/>
</dbReference>
<reference evidence="2 3" key="1">
    <citation type="submission" date="2020-12" db="EMBL/GenBank/DDBJ databases">
        <title>Draft genome sequence of furan degrading bacterial strain FUR100.</title>
        <authorList>
            <person name="Woiski C."/>
        </authorList>
    </citation>
    <scope>NUCLEOTIDE SEQUENCE [LARGE SCALE GENOMIC DNA]</scope>
    <source>
        <strain evidence="2 3">FUR100</strain>
    </source>
</reference>
<protein>
    <submittedName>
        <fullName evidence="2">Uncharacterized protein</fullName>
    </submittedName>
</protein>
<feature type="transmembrane region" description="Helical" evidence="1">
    <location>
        <begin position="81"/>
        <end position="103"/>
    </location>
</feature>
<keyword evidence="1" id="KW-1133">Transmembrane helix</keyword>